<accession>A0A380TCU3</accession>
<sequence>MPDLRSTVTPGQLPTCCRAPVNALNSVVLPQFGLPTKPIVGLSFIRLAFSVQPFDPQNGGLALTQANGRAADPNLDRIAQRRQPGYDQFSSRRQPHRQQALPIVALPRLEANDPATLADSKVGQAQVHAG</sequence>
<proteinExistence type="predicted"/>
<dbReference type="AlphaFoldDB" id="A0A380TCU3"/>
<evidence type="ECO:0000313" key="2">
    <source>
        <dbReference type="EMBL" id="SUS05362.1"/>
    </source>
</evidence>
<evidence type="ECO:0000256" key="1">
    <source>
        <dbReference type="SAM" id="MobiDB-lite"/>
    </source>
</evidence>
<reference evidence="2" key="1">
    <citation type="submission" date="2018-07" db="EMBL/GenBank/DDBJ databases">
        <authorList>
            <person name="Quirk P.G."/>
            <person name="Krulwich T.A."/>
        </authorList>
    </citation>
    <scope>NUCLEOTIDE SEQUENCE</scope>
</reference>
<dbReference type="EMBL" id="UIDG01000101">
    <property type="protein sequence ID" value="SUS05362.1"/>
    <property type="molecule type" value="Genomic_DNA"/>
</dbReference>
<organism evidence="2">
    <name type="scientific">metagenome</name>
    <dbReference type="NCBI Taxonomy" id="256318"/>
    <lineage>
        <taxon>unclassified sequences</taxon>
        <taxon>metagenomes</taxon>
    </lineage>
</organism>
<feature type="region of interest" description="Disordered" evidence="1">
    <location>
        <begin position="82"/>
        <end position="102"/>
    </location>
</feature>
<name>A0A380TCU3_9ZZZZ</name>
<protein>
    <submittedName>
        <fullName evidence="2">Uncharacterized protein</fullName>
    </submittedName>
</protein>
<gene>
    <name evidence="2" type="ORF">DF3PB_190024</name>
</gene>